<feature type="repeat" description="ANK" evidence="3">
    <location>
        <begin position="1148"/>
        <end position="1180"/>
    </location>
</feature>
<organism evidence="6 7">
    <name type="scientific">Trichoderma arundinaceum</name>
    <dbReference type="NCBI Taxonomy" id="490622"/>
    <lineage>
        <taxon>Eukaryota</taxon>
        <taxon>Fungi</taxon>
        <taxon>Dikarya</taxon>
        <taxon>Ascomycota</taxon>
        <taxon>Pezizomycotina</taxon>
        <taxon>Sordariomycetes</taxon>
        <taxon>Hypocreomycetidae</taxon>
        <taxon>Hypocreales</taxon>
        <taxon>Hypocreaceae</taxon>
        <taxon>Trichoderma</taxon>
    </lineage>
</organism>
<dbReference type="Pfam" id="PF13637">
    <property type="entry name" value="Ank_4"/>
    <property type="match status" value="2"/>
</dbReference>
<dbReference type="Pfam" id="PF24883">
    <property type="entry name" value="NPHP3_N"/>
    <property type="match status" value="1"/>
</dbReference>
<feature type="repeat" description="ANK" evidence="3">
    <location>
        <begin position="1049"/>
        <end position="1081"/>
    </location>
</feature>
<reference evidence="6 7" key="1">
    <citation type="journal article" date="2018" name="PLoS Pathog.">
        <title>Evolution of structural diversity of trichothecenes, a family of toxins produced by plant pathogenic and entomopathogenic fungi.</title>
        <authorList>
            <person name="Proctor R.H."/>
            <person name="McCormick S.P."/>
            <person name="Kim H.S."/>
            <person name="Cardoza R.E."/>
            <person name="Stanley A.M."/>
            <person name="Lindo L."/>
            <person name="Kelly A."/>
            <person name="Brown D.W."/>
            <person name="Lee T."/>
            <person name="Vaughan M.M."/>
            <person name="Alexander N.J."/>
            <person name="Busman M."/>
            <person name="Gutierrez S."/>
        </authorList>
    </citation>
    <scope>NUCLEOTIDE SEQUENCE [LARGE SCALE GENOMIC DNA]</scope>
    <source>
        <strain evidence="6 7">IBT 40837</strain>
    </source>
</reference>
<dbReference type="Proteomes" id="UP000266272">
    <property type="component" value="Unassembled WGS sequence"/>
</dbReference>
<feature type="repeat" description="ANK" evidence="3">
    <location>
        <begin position="1082"/>
        <end position="1114"/>
    </location>
</feature>
<feature type="repeat" description="ANK" evidence="3">
    <location>
        <begin position="1280"/>
        <end position="1302"/>
    </location>
</feature>
<dbReference type="SUPFAM" id="SSF48403">
    <property type="entry name" value="Ankyrin repeat"/>
    <property type="match status" value="2"/>
</dbReference>
<feature type="repeat" description="ANK" evidence="3">
    <location>
        <begin position="1315"/>
        <end position="1347"/>
    </location>
</feature>
<evidence type="ECO:0000313" key="7">
    <source>
        <dbReference type="Proteomes" id="UP000266272"/>
    </source>
</evidence>
<feature type="domain" description="Prion-inhibition and propagation HeLo" evidence="4">
    <location>
        <begin position="5"/>
        <end position="164"/>
    </location>
</feature>
<evidence type="ECO:0000256" key="1">
    <source>
        <dbReference type="ARBA" id="ARBA00022737"/>
    </source>
</evidence>
<dbReference type="Pfam" id="PF00023">
    <property type="entry name" value="Ank"/>
    <property type="match status" value="2"/>
</dbReference>
<gene>
    <name evidence="6" type="ORF">TARUN_7041</name>
</gene>
<feature type="repeat" description="ANK" evidence="3">
    <location>
        <begin position="917"/>
        <end position="949"/>
    </location>
</feature>
<feature type="repeat" description="ANK" evidence="3">
    <location>
        <begin position="1115"/>
        <end position="1147"/>
    </location>
</feature>
<keyword evidence="7" id="KW-1185">Reference proteome</keyword>
<name>A0A395NH86_TRIAR</name>
<dbReference type="EMBL" id="PXOA01000459">
    <property type="protein sequence ID" value="RFU75207.1"/>
    <property type="molecule type" value="Genomic_DNA"/>
</dbReference>
<dbReference type="InterPro" id="IPR002110">
    <property type="entry name" value="Ankyrin_rpt"/>
</dbReference>
<dbReference type="Pfam" id="PF12796">
    <property type="entry name" value="Ank_2"/>
    <property type="match status" value="5"/>
</dbReference>
<dbReference type="InterPro" id="IPR038305">
    <property type="entry name" value="HeLo_sf"/>
</dbReference>
<dbReference type="STRING" id="490622.A0A395NH86"/>
<evidence type="ECO:0000313" key="6">
    <source>
        <dbReference type="EMBL" id="RFU75207.1"/>
    </source>
</evidence>
<dbReference type="Gene3D" id="3.40.50.300">
    <property type="entry name" value="P-loop containing nucleotide triphosphate hydrolases"/>
    <property type="match status" value="1"/>
</dbReference>
<evidence type="ECO:0000256" key="2">
    <source>
        <dbReference type="ARBA" id="ARBA00023043"/>
    </source>
</evidence>
<feature type="repeat" description="ANK" evidence="3">
    <location>
        <begin position="983"/>
        <end position="1015"/>
    </location>
</feature>
<dbReference type="PROSITE" id="PS50297">
    <property type="entry name" value="ANK_REP_REGION"/>
    <property type="match status" value="17"/>
</dbReference>
<dbReference type="PROSITE" id="PS50088">
    <property type="entry name" value="ANK_REPEAT"/>
    <property type="match status" value="17"/>
</dbReference>
<accession>A0A395NH86</accession>
<dbReference type="Gene3D" id="1.20.120.1020">
    <property type="entry name" value="Prion-inhibition and propagation, HeLo domain"/>
    <property type="match status" value="1"/>
</dbReference>
<feature type="repeat" description="ANK" evidence="3">
    <location>
        <begin position="817"/>
        <end position="849"/>
    </location>
</feature>
<evidence type="ECO:0000256" key="3">
    <source>
        <dbReference type="PROSITE-ProRule" id="PRU00023"/>
    </source>
</evidence>
<dbReference type="SUPFAM" id="SSF52540">
    <property type="entry name" value="P-loop containing nucleoside triphosphate hydrolases"/>
    <property type="match status" value="1"/>
</dbReference>
<feature type="repeat" description="ANK" evidence="3">
    <location>
        <begin position="1181"/>
        <end position="1213"/>
    </location>
</feature>
<dbReference type="InterPro" id="IPR056884">
    <property type="entry name" value="NPHP3-like_N"/>
</dbReference>
<sequence>MEPVGLVVGIIGLAGLFSTCLDLAEKIDDYKHFKSDERALAAQFVSHRLRFEKWGKALGLDQTATNLSEDRHEALTDAETLQTVRKIFDIIREILSDQRQNSSPRSAVNSTRLLARSLTEPFRITPGSRREKLSWALKGKGKREDQVELFGKLVQHLYHLVPIKAIARIATTANGNQTSDPTAQIDPQSGIDNSAWTTEIRDTLQRLDGKAHAETRRELHAWIVRHPPNEIYEDAIQRRLAGTCEWILERPILTEWLSFPKGPETSRFLWINGPAGFGKTVLCARIVQHLLQIVKTPVAHFFFSSDFESRDDPYEAIRLWISEVISRSQPAFDYVRKKWETQHESVATRIYVLQIFSEIISIVPGCVFVIDGLDECTWLYKGNNPSRGNSIADFLEKLGRATANSATRILIVSRDEPEIRSGIESIESKTFEYQIVPEDVDSDTTRYSRSLVDKKLSKKSESLKDDISIKMAERCGGQFLWLKLQEDSLRSWKNQKQLQDAIEKAPSGLDSLYDRNWVRLSRLPEEERDRAFLLLRWSTFAMRPLTVAEIAEAVLINFESKELPVDELPDFIDDDYINSEIIGICGSLLSIRKSSNKLDPGLSTIRLAHFSIKQYFLSHIPSSGDILRTNEKLRLSNERTENTTLAQFCLRYIHYQQIWQIEREQGPCQVQGSFKDYAAGYWHRHAHNGLLDDELLNELIHSLFNQYGTIWEPWKEWFDHGEKLRMEDYLEMADDDGERQRRREALSDFMPCNPVYYASKLDLTLITLKLIKEHQPQLDDKSYFGETALAAACKNGNQAISRALIEAGANVRVAGYDGATPLHLAANEGHLNLVRLLLESGADSDAIDKNLATALHNASREGHVDTAKLLLEHGASYLIQNYRGNTPLHLAAGSGNLGVMQLLISEEPNQMNLTDISSQTPLHTAAINGQAEASRLLLDHGADIHATDEDGCTPLISASFFGFTKVVRVLLDRGSDVNMPDSLGRVALTFTARNGYTEIAELLLENGADVTLVENSGWSALQNAACFGSVDITRVLLMNGADLTFTSREGYDALLFAAERGQTGVIRVLLEYGVDIPAAQLKKQTPLGMAIIEGHYETVELLLNNGANYSSTLEFGRLPITLASQEGHISIAKLLLDLGASVADSTANGEMPLLAAVYNNKTDMVQFLLENGANATTADNDGNTPLKSSIYEGNVEIVRLLLEYGADFSIEDDKGWKPLGLAARNGHVDIVQLLLDKGSDITATDSDGWSVLHSAADGGHADVVNFLLHKGVQLATLDHSGKTALHIASKEGHQEIVEILLKQYTSDEVDRADNNQRTPLLYAAMRGHSNVVKALLSKNAEVNAEDSYGSTALIVAVRNGHLEIVNQLLSVEKVIAASKDYFGKNILFWASKTGNTQMINRLEQFLEGKGLEIPDNPTPVSEQNCMPFNKKVYWCDVCTRCIPVGTEYFECSGCNLVYFLACMECVAMGAECLNKSHKWAVTTEQILISSDEEDNTDE</sequence>
<protein>
    <submittedName>
        <fullName evidence="6">Ankyrin repeat domain-containing 52</fullName>
    </submittedName>
</protein>
<dbReference type="Pfam" id="PF14479">
    <property type="entry name" value="HeLo"/>
    <property type="match status" value="1"/>
</dbReference>
<dbReference type="Gene3D" id="1.25.40.20">
    <property type="entry name" value="Ankyrin repeat-containing domain"/>
    <property type="match status" value="4"/>
</dbReference>
<feature type="repeat" description="ANK" evidence="3">
    <location>
        <begin position="1247"/>
        <end position="1279"/>
    </location>
</feature>
<feature type="repeat" description="ANK" evidence="3">
    <location>
        <begin position="1214"/>
        <end position="1246"/>
    </location>
</feature>
<dbReference type="SMART" id="SM00248">
    <property type="entry name" value="ANK"/>
    <property type="match status" value="19"/>
</dbReference>
<keyword evidence="1" id="KW-0677">Repeat</keyword>
<evidence type="ECO:0000259" key="5">
    <source>
        <dbReference type="Pfam" id="PF24883"/>
    </source>
</evidence>
<feature type="repeat" description="ANK" evidence="3">
    <location>
        <begin position="883"/>
        <end position="905"/>
    </location>
</feature>
<feature type="repeat" description="ANK" evidence="3">
    <location>
        <begin position="850"/>
        <end position="882"/>
    </location>
</feature>
<comment type="caution">
    <text evidence="6">The sequence shown here is derived from an EMBL/GenBank/DDBJ whole genome shotgun (WGS) entry which is preliminary data.</text>
</comment>
<feature type="repeat" description="ANK" evidence="3">
    <location>
        <begin position="950"/>
        <end position="982"/>
    </location>
</feature>
<feature type="repeat" description="ANK" evidence="3">
    <location>
        <begin position="784"/>
        <end position="816"/>
    </location>
</feature>
<evidence type="ECO:0000259" key="4">
    <source>
        <dbReference type="Pfam" id="PF14479"/>
    </source>
</evidence>
<dbReference type="PANTHER" id="PTHR24198">
    <property type="entry name" value="ANKYRIN REPEAT AND PROTEIN KINASE DOMAIN-CONTAINING PROTEIN"/>
    <property type="match status" value="1"/>
</dbReference>
<dbReference type="PRINTS" id="PR01415">
    <property type="entry name" value="ANKYRIN"/>
</dbReference>
<dbReference type="InterPro" id="IPR027417">
    <property type="entry name" value="P-loop_NTPase"/>
</dbReference>
<keyword evidence="2 3" id="KW-0040">ANK repeat</keyword>
<proteinExistence type="predicted"/>
<feature type="domain" description="Nephrocystin 3-like N-terminal" evidence="5">
    <location>
        <begin position="242"/>
        <end position="414"/>
    </location>
</feature>
<feature type="repeat" description="ANK" evidence="3">
    <location>
        <begin position="1016"/>
        <end position="1048"/>
    </location>
</feature>
<dbReference type="InterPro" id="IPR029498">
    <property type="entry name" value="HeLo_dom"/>
</dbReference>
<dbReference type="PANTHER" id="PTHR24198:SF165">
    <property type="entry name" value="ANKYRIN REPEAT-CONTAINING PROTEIN-RELATED"/>
    <property type="match status" value="1"/>
</dbReference>
<dbReference type="InterPro" id="IPR036770">
    <property type="entry name" value="Ankyrin_rpt-contain_sf"/>
</dbReference>
<dbReference type="OrthoDB" id="4893733at2759"/>